<name>A0A9F7R9F9_ICTPU</name>
<dbReference type="GO" id="GO:0005886">
    <property type="term" value="C:plasma membrane"/>
    <property type="evidence" value="ECO:0007669"/>
    <property type="project" value="UniProtKB-SubCell"/>
</dbReference>
<dbReference type="InterPro" id="IPR046349">
    <property type="entry name" value="C1-like_sf"/>
</dbReference>
<dbReference type="PROSITE" id="PS50222">
    <property type="entry name" value="EF_HAND_2"/>
    <property type="match status" value="1"/>
</dbReference>
<dbReference type="GO" id="GO:0000139">
    <property type="term" value="C:Golgi membrane"/>
    <property type="evidence" value="ECO:0007669"/>
    <property type="project" value="UniProtKB-SubCell"/>
</dbReference>
<dbReference type="PANTHER" id="PTHR23113:SF174">
    <property type="entry name" value="RAS GUANYL-RELEASING PROTEIN 1"/>
    <property type="match status" value="1"/>
</dbReference>
<dbReference type="Gene3D" id="1.20.870.10">
    <property type="entry name" value="Son of sevenless (SoS) protein Chain: S domain 1"/>
    <property type="match status" value="1"/>
</dbReference>
<protein>
    <recommendedName>
        <fullName evidence="19">RAS guanyl-releasing protein 1</fullName>
    </recommendedName>
</protein>
<evidence type="ECO:0000256" key="11">
    <source>
        <dbReference type="ARBA" id="ARBA00022771"/>
    </source>
</evidence>
<comment type="similarity">
    <text evidence="5">Belongs to the RASGRP family.</text>
</comment>
<evidence type="ECO:0000313" key="27">
    <source>
        <dbReference type="Proteomes" id="UP000221080"/>
    </source>
</evidence>
<dbReference type="FunFam" id="1.10.840.10:FF:000003">
    <property type="entry name" value="Ras guanyl-releasing protein 3 isoform 1"/>
    <property type="match status" value="1"/>
</dbReference>
<dbReference type="GO" id="GO:0007265">
    <property type="term" value="P:Ras protein signal transduction"/>
    <property type="evidence" value="ECO:0007669"/>
    <property type="project" value="TreeGrafter"/>
</dbReference>
<dbReference type="GO" id="GO:0005085">
    <property type="term" value="F:guanyl-nucleotide exchange factor activity"/>
    <property type="evidence" value="ECO:0007669"/>
    <property type="project" value="UniProtKB-KW"/>
</dbReference>
<dbReference type="AlphaFoldDB" id="A0A9F7R9F9"/>
<dbReference type="FunFam" id="1.10.238.10:FF:000051">
    <property type="entry name" value="Ras guanyl-releasing protein 3 isoform 1"/>
    <property type="match status" value="1"/>
</dbReference>
<organism evidence="27 28">
    <name type="scientific">Ictalurus punctatus</name>
    <name type="common">Channel catfish</name>
    <name type="synonym">Silurus punctatus</name>
    <dbReference type="NCBI Taxonomy" id="7998"/>
    <lineage>
        <taxon>Eukaryota</taxon>
        <taxon>Metazoa</taxon>
        <taxon>Chordata</taxon>
        <taxon>Craniata</taxon>
        <taxon>Vertebrata</taxon>
        <taxon>Euteleostomi</taxon>
        <taxon>Actinopterygii</taxon>
        <taxon>Neopterygii</taxon>
        <taxon>Teleostei</taxon>
        <taxon>Ostariophysi</taxon>
        <taxon>Siluriformes</taxon>
        <taxon>Ictaluridae</taxon>
        <taxon>Ictalurus</taxon>
    </lineage>
</organism>
<evidence type="ECO:0000259" key="23">
    <source>
        <dbReference type="PROSITE" id="PS50009"/>
    </source>
</evidence>
<dbReference type="PRINTS" id="PR00008">
    <property type="entry name" value="DAGPEDOMAIN"/>
</dbReference>
<dbReference type="PROSITE" id="PS50212">
    <property type="entry name" value="RASGEF_NTER"/>
    <property type="match status" value="1"/>
</dbReference>
<keyword evidence="6" id="KW-1003">Cell membrane</keyword>
<dbReference type="GO" id="GO:0005789">
    <property type="term" value="C:endoplasmic reticulum membrane"/>
    <property type="evidence" value="ECO:0007669"/>
    <property type="project" value="UniProtKB-SubCell"/>
</dbReference>
<dbReference type="InterPro" id="IPR001895">
    <property type="entry name" value="RASGEF_cat_dom"/>
</dbReference>
<dbReference type="OrthoDB" id="546434at2759"/>
<gene>
    <name evidence="28" type="primary">LOC108269613</name>
</gene>
<reference evidence="28" key="2">
    <citation type="submission" date="2025-08" db="UniProtKB">
        <authorList>
            <consortium name="RefSeq"/>
        </authorList>
    </citation>
    <scope>IDENTIFICATION</scope>
    <source>
        <tissue evidence="28">Blood</tissue>
    </source>
</reference>
<dbReference type="Proteomes" id="UP000221080">
    <property type="component" value="Chromosome 9"/>
</dbReference>
<keyword evidence="7" id="KW-0963">Cytoplasm</keyword>
<dbReference type="GO" id="GO:0005829">
    <property type="term" value="C:cytosol"/>
    <property type="evidence" value="ECO:0007669"/>
    <property type="project" value="UniProtKB-SubCell"/>
</dbReference>
<evidence type="ECO:0000313" key="28">
    <source>
        <dbReference type="RefSeq" id="XP_053538645.1"/>
    </source>
</evidence>
<keyword evidence="11" id="KW-0863">Zinc-finger</keyword>
<feature type="coiled-coil region" evidence="21">
    <location>
        <begin position="663"/>
        <end position="704"/>
    </location>
</feature>
<comment type="subcellular location">
    <subcellularLocation>
        <location evidence="1">Cell membrane</location>
        <topology evidence="1">Peripheral membrane protein</topology>
    </subcellularLocation>
    <subcellularLocation>
        <location evidence="4">Cytoplasm</location>
        <location evidence="4">Cytosol</location>
    </subcellularLocation>
    <subcellularLocation>
        <location evidence="3">Endoplasmic reticulum membrane</location>
        <topology evidence="3">Peripheral membrane protein</topology>
    </subcellularLocation>
    <subcellularLocation>
        <location evidence="2">Golgi apparatus membrane</location>
        <topology evidence="2">Peripheral membrane protein</topology>
    </subcellularLocation>
</comment>
<dbReference type="GO" id="GO:0008270">
    <property type="term" value="F:zinc ion binding"/>
    <property type="evidence" value="ECO:0007669"/>
    <property type="project" value="UniProtKB-KW"/>
</dbReference>
<dbReference type="GeneID" id="108269613"/>
<dbReference type="InterPro" id="IPR011992">
    <property type="entry name" value="EF-hand-dom_pair"/>
</dbReference>
<keyword evidence="9" id="KW-0479">Metal-binding</keyword>
<dbReference type="FunFam" id="3.30.60.20:FF:000023">
    <property type="entry name" value="RAS guanyl-releasing protein 1 isoform X1"/>
    <property type="match status" value="1"/>
</dbReference>
<dbReference type="PROSITE" id="PS50009">
    <property type="entry name" value="RASGEF_CAT"/>
    <property type="match status" value="1"/>
</dbReference>
<dbReference type="CDD" id="cd00155">
    <property type="entry name" value="RasGEF"/>
    <property type="match status" value="1"/>
</dbReference>
<evidence type="ECO:0000256" key="2">
    <source>
        <dbReference type="ARBA" id="ARBA00004395"/>
    </source>
</evidence>
<dbReference type="SUPFAM" id="SSF57889">
    <property type="entry name" value="Cysteine-rich domain"/>
    <property type="match status" value="1"/>
</dbReference>
<evidence type="ECO:0000256" key="13">
    <source>
        <dbReference type="ARBA" id="ARBA00022824"/>
    </source>
</evidence>
<evidence type="ECO:0000256" key="5">
    <source>
        <dbReference type="ARBA" id="ARBA00009566"/>
    </source>
</evidence>
<evidence type="ECO:0000256" key="1">
    <source>
        <dbReference type="ARBA" id="ARBA00004202"/>
    </source>
</evidence>
<dbReference type="PROSITE" id="PS00018">
    <property type="entry name" value="EF_HAND_1"/>
    <property type="match status" value="1"/>
</dbReference>
<feature type="domain" description="Phorbol-ester/DAG-type" evidence="24">
    <location>
        <begin position="493"/>
        <end position="543"/>
    </location>
</feature>
<dbReference type="InterPro" id="IPR000651">
    <property type="entry name" value="Ras-like_Gua-exchang_fac_N"/>
</dbReference>
<proteinExistence type="inferred from homology"/>
<evidence type="ECO:0000256" key="14">
    <source>
        <dbReference type="ARBA" id="ARBA00022833"/>
    </source>
</evidence>
<keyword evidence="12" id="KW-0221">Differentiation</keyword>
<dbReference type="Gene3D" id="3.30.60.20">
    <property type="match status" value="1"/>
</dbReference>
<evidence type="ECO:0000256" key="15">
    <source>
        <dbReference type="ARBA" id="ARBA00022837"/>
    </source>
</evidence>
<dbReference type="Pfam" id="PF00617">
    <property type="entry name" value="RasGEF"/>
    <property type="match status" value="1"/>
</dbReference>
<dbReference type="KEGG" id="ipu:108269613"/>
<dbReference type="Pfam" id="PF00130">
    <property type="entry name" value="C1_1"/>
    <property type="match status" value="1"/>
</dbReference>
<keyword evidence="13" id="KW-0256">Endoplasmic reticulum</keyword>
<dbReference type="PROSITE" id="PS50081">
    <property type="entry name" value="ZF_DAG_PE_2"/>
    <property type="match status" value="1"/>
</dbReference>
<dbReference type="InterPro" id="IPR018247">
    <property type="entry name" value="EF_Hand_1_Ca_BS"/>
</dbReference>
<dbReference type="SMART" id="SM00109">
    <property type="entry name" value="C1"/>
    <property type="match status" value="1"/>
</dbReference>
<dbReference type="InterPro" id="IPR020454">
    <property type="entry name" value="DAG/PE-bd"/>
</dbReference>
<dbReference type="Gene3D" id="1.10.840.10">
    <property type="entry name" value="Ras guanine-nucleotide exchange factors catalytic domain"/>
    <property type="match status" value="1"/>
</dbReference>
<dbReference type="PROSITE" id="PS00479">
    <property type="entry name" value="ZF_DAG_PE_1"/>
    <property type="match status" value="1"/>
</dbReference>
<reference evidence="27" key="1">
    <citation type="journal article" date="2016" name="Nat. Commun.">
        <title>The channel catfish genome sequence provides insights into the evolution of scale formation in teleosts.</title>
        <authorList>
            <person name="Liu Z."/>
            <person name="Liu S."/>
            <person name="Yao J."/>
            <person name="Bao L."/>
            <person name="Zhang J."/>
            <person name="Li Y."/>
            <person name="Jiang C."/>
            <person name="Sun L."/>
            <person name="Wang R."/>
            <person name="Zhang Y."/>
            <person name="Zhou T."/>
            <person name="Zeng Q."/>
            <person name="Fu Q."/>
            <person name="Gao S."/>
            <person name="Li N."/>
            <person name="Koren S."/>
            <person name="Jiang Y."/>
            <person name="Zimin A."/>
            <person name="Xu P."/>
            <person name="Phillippy A.M."/>
            <person name="Geng X."/>
            <person name="Song L."/>
            <person name="Sun F."/>
            <person name="Li C."/>
            <person name="Wang X."/>
            <person name="Chen A."/>
            <person name="Jin Y."/>
            <person name="Yuan Z."/>
            <person name="Yang Y."/>
            <person name="Tan S."/>
            <person name="Peatman E."/>
            <person name="Lu J."/>
            <person name="Qin Z."/>
            <person name="Dunham R."/>
            <person name="Li Z."/>
            <person name="Sonstegard T."/>
            <person name="Feng J."/>
            <person name="Danzmann R.G."/>
            <person name="Schroeder S."/>
            <person name="Scheffler B."/>
            <person name="Duke M.V."/>
            <person name="Ballard L."/>
            <person name="Kucuktas H."/>
            <person name="Kaltenboeck L."/>
            <person name="Liu H."/>
            <person name="Armbruster J."/>
            <person name="Xie Y."/>
            <person name="Kirby M.L."/>
            <person name="Tian Y."/>
            <person name="Flanagan M.E."/>
            <person name="Mu W."/>
            <person name="Waldbieser G.C."/>
        </authorList>
    </citation>
    <scope>NUCLEOTIDE SEQUENCE [LARGE SCALE GENOMIC DNA]</scope>
    <source>
        <strain evidence="27">SDA103</strain>
    </source>
</reference>
<evidence type="ECO:0000259" key="24">
    <source>
        <dbReference type="PROSITE" id="PS50081"/>
    </source>
</evidence>
<feature type="domain" description="Ras-GEF" evidence="23">
    <location>
        <begin position="157"/>
        <end position="388"/>
    </location>
</feature>
<keyword evidence="17 21" id="KW-0175">Coiled coil</keyword>
<evidence type="ECO:0000256" key="6">
    <source>
        <dbReference type="ARBA" id="ARBA00022475"/>
    </source>
</evidence>
<evidence type="ECO:0000256" key="21">
    <source>
        <dbReference type="SAM" id="Coils"/>
    </source>
</evidence>
<dbReference type="SUPFAM" id="SSF47473">
    <property type="entry name" value="EF-hand"/>
    <property type="match status" value="1"/>
</dbReference>
<evidence type="ECO:0000256" key="20">
    <source>
        <dbReference type="PROSITE-ProRule" id="PRU00168"/>
    </source>
</evidence>
<dbReference type="SUPFAM" id="SSF48366">
    <property type="entry name" value="Ras GEF"/>
    <property type="match status" value="1"/>
</dbReference>
<keyword evidence="10" id="KW-0677">Repeat</keyword>
<dbReference type="RefSeq" id="XP_053538645.1">
    <property type="nucleotide sequence ID" value="XM_053682670.1"/>
</dbReference>
<accession>A0A9F7R9F9</accession>
<dbReference type="SMART" id="SM00147">
    <property type="entry name" value="RasGEF"/>
    <property type="match status" value="1"/>
</dbReference>
<evidence type="ECO:0000256" key="18">
    <source>
        <dbReference type="ARBA" id="ARBA00023136"/>
    </source>
</evidence>
<evidence type="ECO:0000256" key="19">
    <source>
        <dbReference type="ARBA" id="ARBA00041172"/>
    </source>
</evidence>
<dbReference type="InterPro" id="IPR002048">
    <property type="entry name" value="EF_hand_dom"/>
</dbReference>
<keyword evidence="14" id="KW-0862">Zinc</keyword>
<evidence type="ECO:0000256" key="8">
    <source>
        <dbReference type="ARBA" id="ARBA00022658"/>
    </source>
</evidence>
<evidence type="ECO:0000256" key="17">
    <source>
        <dbReference type="ARBA" id="ARBA00023054"/>
    </source>
</evidence>
<evidence type="ECO:0000256" key="9">
    <source>
        <dbReference type="ARBA" id="ARBA00022723"/>
    </source>
</evidence>
<feature type="domain" description="EF-hand" evidence="26">
    <location>
        <begin position="422"/>
        <end position="457"/>
    </location>
</feature>
<evidence type="ECO:0000256" key="4">
    <source>
        <dbReference type="ARBA" id="ARBA00004514"/>
    </source>
</evidence>
<evidence type="ECO:0000256" key="3">
    <source>
        <dbReference type="ARBA" id="ARBA00004406"/>
    </source>
</evidence>
<evidence type="ECO:0000259" key="26">
    <source>
        <dbReference type="PROSITE" id="PS50222"/>
    </source>
</evidence>
<dbReference type="GO" id="GO:0005509">
    <property type="term" value="F:calcium ion binding"/>
    <property type="evidence" value="ECO:0007669"/>
    <property type="project" value="InterPro"/>
</dbReference>
<keyword evidence="18" id="KW-0472">Membrane</keyword>
<dbReference type="PANTHER" id="PTHR23113">
    <property type="entry name" value="GUANINE NUCLEOTIDE EXCHANGE FACTOR"/>
    <property type="match status" value="1"/>
</dbReference>
<evidence type="ECO:0000259" key="25">
    <source>
        <dbReference type="PROSITE" id="PS50212"/>
    </source>
</evidence>
<dbReference type="SMART" id="SM00229">
    <property type="entry name" value="RasGEFN"/>
    <property type="match status" value="1"/>
</dbReference>
<evidence type="ECO:0000256" key="12">
    <source>
        <dbReference type="ARBA" id="ARBA00022782"/>
    </source>
</evidence>
<evidence type="ECO:0000256" key="7">
    <source>
        <dbReference type="ARBA" id="ARBA00022490"/>
    </source>
</evidence>
<dbReference type="InterPro" id="IPR036964">
    <property type="entry name" value="RASGEF_cat_dom_sf"/>
</dbReference>
<evidence type="ECO:0000256" key="10">
    <source>
        <dbReference type="ARBA" id="ARBA00022737"/>
    </source>
</evidence>
<evidence type="ECO:0000256" key="16">
    <source>
        <dbReference type="ARBA" id="ARBA00023034"/>
    </source>
</evidence>
<keyword evidence="27" id="KW-1185">Reference proteome</keyword>
<dbReference type="InterPro" id="IPR008937">
    <property type="entry name" value="Ras-like_GEF"/>
</dbReference>
<feature type="region of interest" description="Disordered" evidence="22">
    <location>
        <begin position="547"/>
        <end position="601"/>
    </location>
</feature>
<keyword evidence="16" id="KW-0333">Golgi apparatus</keyword>
<dbReference type="InterPro" id="IPR023578">
    <property type="entry name" value="Ras_GEF_dom_sf"/>
</dbReference>
<evidence type="ECO:0000256" key="22">
    <source>
        <dbReference type="SAM" id="MobiDB-lite"/>
    </source>
</evidence>
<dbReference type="Gene3D" id="1.10.238.10">
    <property type="entry name" value="EF-hand"/>
    <property type="match status" value="1"/>
</dbReference>
<keyword evidence="8 20" id="KW-0344">Guanine-nucleotide releasing factor</keyword>
<dbReference type="InterPro" id="IPR002219">
    <property type="entry name" value="PKC_DAG/PE"/>
</dbReference>
<feature type="domain" description="N-terminal Ras-GEF" evidence="25">
    <location>
        <begin position="5"/>
        <end position="129"/>
    </location>
</feature>
<keyword evidence="15" id="KW-0106">Calcium</keyword>
<dbReference type="GO" id="GO:0030154">
    <property type="term" value="P:cell differentiation"/>
    <property type="evidence" value="ECO:0007669"/>
    <property type="project" value="UniProtKB-KW"/>
</dbReference>
<feature type="compositionally biased region" description="Polar residues" evidence="22">
    <location>
        <begin position="548"/>
        <end position="567"/>
    </location>
</feature>
<sequence length="714" mass="81311">MSSTLGPFTKGASWEELIQASIQSFDDDGNVCHSNHLLNITLTMHRLLLSSKDLLDKLIILFKNTLEDEKSAACLKICYFIRYWISEFWTMFQLHSSLAETVEQFKELMREHGQENLCPLLQTKWMGDRVWSQKASQKIKVRSSRKRKVSLLFDHLEPVELAEHLTYLEFKSFCRISFADYQKYIRNECLSENPTMERSIALCNGISQWVQLMVLSRPTSQLRAEVFTKFIYVAQNLQQMQNFNSLMAVVGGLCHTSISRLKDTCTHVPNETTKVLNEMTDLLSSSRNYENYRQAYSRSTGFKIPILGVHLKDLIAVNEAMTDYMDNGKINVQKLQALYNHINELIQLQQNPPLLDANKDLVHLLTLSLDLYYTEDEIYELSYAREPRNHRAPPATPYRPPVVVDWASGVAPKPDPKTISKHVQRMVDSVFMNYDHDERGFISHDDFEKIAASFPFSFCVTDKDKDGLISRDEITAYFMRASVICSKLGLGFSHNFQETTYMRPTFCDNCSGFLWGVIKQGYRCRDCGMNCHKSCKDQVAFECKKNAKPSSSADGSPPSNTPDTSTRGPDGSDETRFVYPPDALTDNSECHKQFSPSTAPRTIMVHRSTQTEGTPSSSHLQSSLLCPSGPLTPCPSPVPQRKRVCANKTHNTLNPADENKPSYEALEKENQSLQTSNERLKRKLKEAEREVEILKTLLKRNALRPVDEDSSSSS</sequence>